<dbReference type="InterPro" id="IPR005700">
    <property type="entry name" value="EPS_ExoP-like"/>
</dbReference>
<gene>
    <name evidence="23" type="ORF">D1Y85_22215</name>
</gene>
<comment type="function">
    <text evidence="15">Probably involved in polymerization and/or export of exopolysaccharide EPS I which functions as a virulence factor. May be involved in an ATP-dependent process in the pathway for EPS I production, possibly export of the trimeric repeat units across the inner membrane or their polymerization.</text>
</comment>
<feature type="coiled-coil region" evidence="18">
    <location>
        <begin position="265"/>
        <end position="343"/>
    </location>
</feature>
<evidence type="ECO:0000259" key="20">
    <source>
        <dbReference type="Pfam" id="PF02706"/>
    </source>
</evidence>
<dbReference type="NCBIfam" id="TIGR01005">
    <property type="entry name" value="eps_transp_fam"/>
    <property type="match status" value="1"/>
</dbReference>
<evidence type="ECO:0000256" key="11">
    <source>
        <dbReference type="ARBA" id="ARBA00023136"/>
    </source>
</evidence>
<feature type="domain" description="Polysaccharide chain length determinant N-terminal" evidence="20">
    <location>
        <begin position="11"/>
        <end position="97"/>
    </location>
</feature>
<evidence type="ECO:0000256" key="3">
    <source>
        <dbReference type="ARBA" id="ARBA00022475"/>
    </source>
</evidence>
<dbReference type="PANTHER" id="PTHR32309">
    <property type="entry name" value="TYROSINE-PROTEIN KINASE"/>
    <property type="match status" value="1"/>
</dbReference>
<dbReference type="InterPro" id="IPR050445">
    <property type="entry name" value="Bact_polysacc_biosynth/exp"/>
</dbReference>
<keyword evidence="13" id="KW-0270">Exopolysaccharide synthesis</keyword>
<evidence type="ECO:0000259" key="22">
    <source>
        <dbReference type="Pfam" id="PF13807"/>
    </source>
</evidence>
<dbReference type="InterPro" id="IPR025669">
    <property type="entry name" value="AAA_dom"/>
</dbReference>
<feature type="domain" description="AAA" evidence="21">
    <location>
        <begin position="534"/>
        <end position="687"/>
    </location>
</feature>
<accession>A0A3N6PS08</accession>
<keyword evidence="9" id="KW-0067">ATP-binding</keyword>
<comment type="caution">
    <text evidence="23">The sequence shown here is derived from an EMBL/GenBank/DDBJ whole genome shotgun (WGS) entry which is preliminary data.</text>
</comment>
<dbReference type="EMBL" id="RQIS01000019">
    <property type="protein sequence ID" value="RQH02236.1"/>
    <property type="molecule type" value="Genomic_DNA"/>
</dbReference>
<feature type="domain" description="Tyrosine-protein kinase G-rich" evidence="22">
    <location>
        <begin position="377"/>
        <end position="458"/>
    </location>
</feature>
<keyword evidence="8 23" id="KW-0418">Kinase</keyword>
<dbReference type="InterPro" id="IPR003856">
    <property type="entry name" value="LPS_length_determ_N"/>
</dbReference>
<evidence type="ECO:0000313" key="24">
    <source>
        <dbReference type="Proteomes" id="UP000272778"/>
    </source>
</evidence>
<dbReference type="PANTHER" id="PTHR32309:SF32">
    <property type="entry name" value="TYROSINE-PROTEIN KINASE ETK-RELATED"/>
    <property type="match status" value="1"/>
</dbReference>
<proteinExistence type="inferred from homology"/>
<evidence type="ECO:0000256" key="18">
    <source>
        <dbReference type="SAM" id="Coils"/>
    </source>
</evidence>
<dbReference type="OrthoDB" id="9808257at2"/>
<dbReference type="GO" id="GO:0004713">
    <property type="term" value="F:protein tyrosine kinase activity"/>
    <property type="evidence" value="ECO:0007669"/>
    <property type="project" value="UniProtKB-KW"/>
</dbReference>
<evidence type="ECO:0000256" key="16">
    <source>
        <dbReference type="ARBA" id="ARBA00067833"/>
    </source>
</evidence>
<sequence length="726" mass="79036">MHTETPLTVWLSRIADSWRLILAMTLFVTLLGGFYAFVATPVYEVESLIQILDNDMSSKDKDSLGQLAAIFDKGGTAAGEIELIRSDLVVGQAVQQLHLDIEATPRYFPLIGAALARRVPPGQLAPPRFGLAQYAWGGEQISVSSLTLPEKLAKKGVLLIAQPDGTYNLVTKDGEPILLGRVGEPETAAFGDGTVAIQVDQLVARPQTQFVLKKYSMLYATGDLESHLTVAEKAKQSGMIGVTLRGDDAAHTAEILNTITSQYVKQNVDSKSSEAEHTLAFLEQQLPQLRAELDNAEEKYNHFRNENGSVDLNEESRLLLEQVAADKAKLVDLKQQRDEMIQRFTPKHPVVAALDAQIGTLQSELGELTGRVARMPDTEQNALRLMRNVRVDTELYTNLLNNAQQLRIVKAGQVGNVRVVDHAMVPEYPIRPNRPLVLGFSAVLGMLLGIGIALCRKAAFGGVEHSKEIEFALGVPVYAVVPRSAAQLRLYEAMERGTREQHVLAAVAADDVAIEGIRNLRTAMQFGSLGASNNIIAITGPRNKIGKSFVSVNFAAVEALGGKRVVLVDGDMRRGDLHEYLNIRRRPGLSDAIAGASLDSVLIRDALPGLDVLPQGMVPPNPAELLMSERFRSLLEELSSRYDIVIVDTPPVLAVTDAVLISRHAGATLLIVRYGHDAMSGIAETVRRLRHGGIAVKGVVMTDVPRAPFGYSSKFPTYSSETVELH</sequence>
<reference evidence="23 24" key="1">
    <citation type="submission" date="2018-11" db="EMBL/GenBank/DDBJ databases">
        <title>Paraburkholderia sp. DHOA04, isolated from soil.</title>
        <authorList>
            <person name="Gao Z.-H."/>
            <person name="Qiu L.-H."/>
            <person name="Fu J.-C."/>
        </authorList>
    </citation>
    <scope>NUCLEOTIDE SEQUENCE [LARGE SCALE GENOMIC DNA]</scope>
    <source>
        <strain evidence="23 24">DHOA04</strain>
    </source>
</reference>
<dbReference type="InterPro" id="IPR027417">
    <property type="entry name" value="P-loop_NTPase"/>
</dbReference>
<dbReference type="InterPro" id="IPR032807">
    <property type="entry name" value="GNVR"/>
</dbReference>
<dbReference type="Gene3D" id="1.10.287.1490">
    <property type="match status" value="1"/>
</dbReference>
<evidence type="ECO:0000313" key="23">
    <source>
        <dbReference type="EMBL" id="RQH02236.1"/>
    </source>
</evidence>
<keyword evidence="6 19" id="KW-0812">Transmembrane</keyword>
<dbReference type="GO" id="GO:0042802">
    <property type="term" value="F:identical protein binding"/>
    <property type="evidence" value="ECO:0007669"/>
    <property type="project" value="UniProtKB-ARBA"/>
</dbReference>
<keyword evidence="11 19" id="KW-0472">Membrane</keyword>
<evidence type="ECO:0000256" key="19">
    <source>
        <dbReference type="SAM" id="Phobius"/>
    </source>
</evidence>
<dbReference type="GO" id="GO:0000271">
    <property type="term" value="P:polysaccharide biosynthetic process"/>
    <property type="evidence" value="ECO:0007669"/>
    <property type="project" value="UniProtKB-KW"/>
</dbReference>
<dbReference type="CDD" id="cd05387">
    <property type="entry name" value="BY-kinase"/>
    <property type="match status" value="1"/>
</dbReference>
<dbReference type="SUPFAM" id="SSF52540">
    <property type="entry name" value="P-loop containing nucleoside triphosphate hydrolases"/>
    <property type="match status" value="1"/>
</dbReference>
<comment type="subcellular location">
    <subcellularLocation>
        <location evidence="1">Cell inner membrane</location>
        <topology evidence="1">Multi-pass membrane protein</topology>
    </subcellularLocation>
</comment>
<keyword evidence="4" id="KW-0997">Cell inner membrane</keyword>
<dbReference type="Pfam" id="PF23607">
    <property type="entry name" value="WZC_N"/>
    <property type="match status" value="1"/>
</dbReference>
<evidence type="ECO:0000256" key="7">
    <source>
        <dbReference type="ARBA" id="ARBA00022741"/>
    </source>
</evidence>
<keyword evidence="7" id="KW-0547">Nucleotide-binding</keyword>
<evidence type="ECO:0000256" key="13">
    <source>
        <dbReference type="ARBA" id="ARBA00023169"/>
    </source>
</evidence>
<evidence type="ECO:0000256" key="6">
    <source>
        <dbReference type="ARBA" id="ARBA00022692"/>
    </source>
</evidence>
<keyword evidence="5 23" id="KW-0808">Transferase</keyword>
<protein>
    <recommendedName>
        <fullName evidence="16">Putative tyrosine-protein kinase EpsB</fullName>
    </recommendedName>
    <alternativeName>
        <fullName evidence="17">EPS I polysaccharide export protein EpsB</fullName>
    </alternativeName>
</protein>
<keyword evidence="18" id="KW-0175">Coiled coil</keyword>
<dbReference type="InterPro" id="IPR005702">
    <property type="entry name" value="Wzc-like_C"/>
</dbReference>
<name>A0A3N6PS08_9BURK</name>
<evidence type="ECO:0000256" key="12">
    <source>
        <dbReference type="ARBA" id="ARBA00023137"/>
    </source>
</evidence>
<dbReference type="FunFam" id="3.40.50.300:FF:000527">
    <property type="entry name" value="Tyrosine-protein kinase etk"/>
    <property type="match status" value="1"/>
</dbReference>
<dbReference type="Proteomes" id="UP000272778">
    <property type="component" value="Unassembled WGS sequence"/>
</dbReference>
<dbReference type="SUPFAM" id="SSF57997">
    <property type="entry name" value="Tropomyosin"/>
    <property type="match status" value="1"/>
</dbReference>
<keyword evidence="24" id="KW-1185">Reference proteome</keyword>
<dbReference type="NCBIfam" id="TIGR01007">
    <property type="entry name" value="eps_fam"/>
    <property type="match status" value="1"/>
</dbReference>
<evidence type="ECO:0000256" key="5">
    <source>
        <dbReference type="ARBA" id="ARBA00022679"/>
    </source>
</evidence>
<dbReference type="Pfam" id="PF13807">
    <property type="entry name" value="GNVR"/>
    <property type="match status" value="1"/>
</dbReference>
<evidence type="ECO:0000256" key="8">
    <source>
        <dbReference type="ARBA" id="ARBA00022777"/>
    </source>
</evidence>
<evidence type="ECO:0000256" key="10">
    <source>
        <dbReference type="ARBA" id="ARBA00022989"/>
    </source>
</evidence>
<keyword evidence="3" id="KW-1003">Cell membrane</keyword>
<keyword evidence="12" id="KW-0829">Tyrosine-protein kinase</keyword>
<comment type="similarity">
    <text evidence="2">Belongs to the etk/wzc family.</text>
</comment>
<evidence type="ECO:0000256" key="14">
    <source>
        <dbReference type="ARBA" id="ARBA00053015"/>
    </source>
</evidence>
<feature type="transmembrane region" description="Helical" evidence="19">
    <location>
        <begin position="20"/>
        <end position="38"/>
    </location>
</feature>
<comment type="catalytic activity">
    <reaction evidence="14">
        <text>L-tyrosyl-[protein] + ATP = O-phospho-L-tyrosyl-[protein] + ADP + H(+)</text>
        <dbReference type="Rhea" id="RHEA:10596"/>
        <dbReference type="Rhea" id="RHEA-COMP:10136"/>
        <dbReference type="Rhea" id="RHEA-COMP:20101"/>
        <dbReference type="ChEBI" id="CHEBI:15378"/>
        <dbReference type="ChEBI" id="CHEBI:30616"/>
        <dbReference type="ChEBI" id="CHEBI:46858"/>
        <dbReference type="ChEBI" id="CHEBI:61978"/>
        <dbReference type="ChEBI" id="CHEBI:456216"/>
    </reaction>
</comment>
<evidence type="ECO:0000256" key="17">
    <source>
        <dbReference type="ARBA" id="ARBA00081049"/>
    </source>
</evidence>
<evidence type="ECO:0000259" key="21">
    <source>
        <dbReference type="Pfam" id="PF13614"/>
    </source>
</evidence>
<dbReference type="AlphaFoldDB" id="A0A3N6PS08"/>
<evidence type="ECO:0000256" key="2">
    <source>
        <dbReference type="ARBA" id="ARBA00008883"/>
    </source>
</evidence>
<dbReference type="Pfam" id="PF13614">
    <property type="entry name" value="AAA_31"/>
    <property type="match status" value="1"/>
</dbReference>
<dbReference type="Pfam" id="PF02706">
    <property type="entry name" value="Wzz"/>
    <property type="match status" value="1"/>
</dbReference>
<organism evidence="23 24">
    <name type="scientific">Paraburkholderia dinghuensis</name>
    <dbReference type="NCBI Taxonomy" id="2305225"/>
    <lineage>
        <taxon>Bacteria</taxon>
        <taxon>Pseudomonadati</taxon>
        <taxon>Pseudomonadota</taxon>
        <taxon>Betaproteobacteria</taxon>
        <taxon>Burkholderiales</taxon>
        <taxon>Burkholderiaceae</taxon>
        <taxon>Paraburkholderia</taxon>
    </lineage>
</organism>
<keyword evidence="10 19" id="KW-1133">Transmembrane helix</keyword>
<dbReference type="GO" id="GO:0005886">
    <property type="term" value="C:plasma membrane"/>
    <property type="evidence" value="ECO:0007669"/>
    <property type="project" value="UniProtKB-SubCell"/>
</dbReference>
<dbReference type="Gene3D" id="3.40.50.300">
    <property type="entry name" value="P-loop containing nucleotide triphosphate hydrolases"/>
    <property type="match status" value="1"/>
</dbReference>
<dbReference type="GO" id="GO:0005524">
    <property type="term" value="F:ATP binding"/>
    <property type="evidence" value="ECO:0007669"/>
    <property type="project" value="UniProtKB-KW"/>
</dbReference>
<evidence type="ECO:0000256" key="1">
    <source>
        <dbReference type="ARBA" id="ARBA00004429"/>
    </source>
</evidence>
<evidence type="ECO:0000256" key="9">
    <source>
        <dbReference type="ARBA" id="ARBA00022840"/>
    </source>
</evidence>
<evidence type="ECO:0000256" key="15">
    <source>
        <dbReference type="ARBA" id="ARBA00054296"/>
    </source>
</evidence>
<evidence type="ECO:0000256" key="4">
    <source>
        <dbReference type="ARBA" id="ARBA00022519"/>
    </source>
</evidence>